<dbReference type="RefSeq" id="WP_147712665.1">
    <property type="nucleotide sequence ID" value="NZ_VKAD01000001.1"/>
</dbReference>
<evidence type="ECO:0000256" key="1">
    <source>
        <dbReference type="ARBA" id="ARBA00022694"/>
    </source>
</evidence>
<evidence type="ECO:0000256" key="7">
    <source>
        <dbReference type="ARBA" id="ARBA00041803"/>
    </source>
</evidence>
<keyword evidence="2" id="KW-0413">Isomerase</keyword>
<evidence type="ECO:0000256" key="4">
    <source>
        <dbReference type="ARBA" id="ARBA00037670"/>
    </source>
</evidence>
<organism evidence="11 12">
    <name type="scientific">Reinekea thalattae</name>
    <dbReference type="NCBI Taxonomy" id="2593301"/>
    <lineage>
        <taxon>Bacteria</taxon>
        <taxon>Pseudomonadati</taxon>
        <taxon>Pseudomonadota</taxon>
        <taxon>Gammaproteobacteria</taxon>
        <taxon>Oceanospirillales</taxon>
        <taxon>Saccharospirillaceae</taxon>
        <taxon>Reinekea</taxon>
    </lineage>
</organism>
<dbReference type="GO" id="GO:0008033">
    <property type="term" value="P:tRNA processing"/>
    <property type="evidence" value="ECO:0007669"/>
    <property type="project" value="UniProtKB-KW"/>
</dbReference>
<dbReference type="EC" id="5.4.99.26" evidence="5"/>
<evidence type="ECO:0000256" key="8">
    <source>
        <dbReference type="ARBA" id="ARBA00041975"/>
    </source>
</evidence>
<dbReference type="GO" id="GO:0000455">
    <property type="term" value="P:enzyme-directed rRNA pseudouridine synthesis"/>
    <property type="evidence" value="ECO:0007669"/>
    <property type="project" value="TreeGrafter"/>
</dbReference>
<dbReference type="OrthoDB" id="9807829at2"/>
<gene>
    <name evidence="11" type="ORF">FME95_01965</name>
</gene>
<dbReference type="InterPro" id="IPR050188">
    <property type="entry name" value="RluA_PseudoU_synthase"/>
</dbReference>
<dbReference type="AlphaFoldDB" id="A0A5C8Z883"/>
<dbReference type="Gene3D" id="3.30.2350.10">
    <property type="entry name" value="Pseudouridine synthase"/>
    <property type="match status" value="1"/>
</dbReference>
<dbReference type="SUPFAM" id="SSF55120">
    <property type="entry name" value="Pseudouridine synthase"/>
    <property type="match status" value="1"/>
</dbReference>
<evidence type="ECO:0000256" key="9">
    <source>
        <dbReference type="ARBA" id="ARBA00043049"/>
    </source>
</evidence>
<accession>A0A5C8Z883</accession>
<proteinExistence type="predicted"/>
<evidence type="ECO:0000313" key="11">
    <source>
        <dbReference type="EMBL" id="TXR53361.1"/>
    </source>
</evidence>
<feature type="domain" description="Pseudouridine synthase RsuA/RluA-like" evidence="10">
    <location>
        <begin position="12"/>
        <end position="177"/>
    </location>
</feature>
<evidence type="ECO:0000256" key="3">
    <source>
        <dbReference type="ARBA" id="ARBA00036607"/>
    </source>
</evidence>
<dbReference type="InterPro" id="IPR006224">
    <property type="entry name" value="PsdUridine_synth_RluA-like_CS"/>
</dbReference>
<dbReference type="EMBL" id="VKAD01000001">
    <property type="protein sequence ID" value="TXR53361.1"/>
    <property type="molecule type" value="Genomic_DNA"/>
</dbReference>
<name>A0A5C8Z883_9GAMM</name>
<evidence type="ECO:0000256" key="2">
    <source>
        <dbReference type="ARBA" id="ARBA00023235"/>
    </source>
</evidence>
<evidence type="ECO:0000256" key="6">
    <source>
        <dbReference type="ARBA" id="ARBA00040675"/>
    </source>
</evidence>
<evidence type="ECO:0000259" key="10">
    <source>
        <dbReference type="Pfam" id="PF00849"/>
    </source>
</evidence>
<dbReference type="InterPro" id="IPR020103">
    <property type="entry name" value="PsdUridine_synth_cat_dom_sf"/>
</dbReference>
<comment type="catalytic activity">
    <reaction evidence="3">
        <text>uridine(65) in tRNA = pseudouridine(65) in tRNA</text>
        <dbReference type="Rhea" id="RHEA:42536"/>
        <dbReference type="Rhea" id="RHEA-COMP:10103"/>
        <dbReference type="Rhea" id="RHEA-COMP:10104"/>
        <dbReference type="ChEBI" id="CHEBI:65314"/>
        <dbReference type="ChEBI" id="CHEBI:65315"/>
        <dbReference type="EC" id="5.4.99.26"/>
    </reaction>
</comment>
<dbReference type="Pfam" id="PF00849">
    <property type="entry name" value="PseudoU_synth_2"/>
    <property type="match status" value="1"/>
</dbReference>
<comment type="function">
    <text evidence="4">Responsible for synthesis of pseudouridine from uracil-65 in transfer RNAs.</text>
</comment>
<evidence type="ECO:0000256" key="5">
    <source>
        <dbReference type="ARBA" id="ARBA00038943"/>
    </source>
</evidence>
<dbReference type="GO" id="GO:0003723">
    <property type="term" value="F:RNA binding"/>
    <property type="evidence" value="ECO:0007669"/>
    <property type="project" value="InterPro"/>
</dbReference>
<protein>
    <recommendedName>
        <fullName evidence="6">tRNA pseudouridine synthase C</fullName>
        <ecNumber evidence="5">5.4.99.26</ecNumber>
    </recommendedName>
    <alternativeName>
        <fullName evidence="8">tRNA pseudouridine(65) synthase</fullName>
    </alternativeName>
    <alternativeName>
        <fullName evidence="9">tRNA pseudouridylate synthase C</fullName>
    </alternativeName>
    <alternativeName>
        <fullName evidence="7">tRNA-uridine isomerase C</fullName>
    </alternativeName>
</protein>
<comment type="caution">
    <text evidence="11">The sequence shown here is derived from an EMBL/GenBank/DDBJ whole genome shotgun (WGS) entry which is preliminary data.</text>
</comment>
<dbReference type="PANTHER" id="PTHR21600:SF56">
    <property type="entry name" value="TRNA PSEUDOURIDINE SYNTHASE C"/>
    <property type="match status" value="1"/>
</dbReference>
<dbReference type="GO" id="GO:0160149">
    <property type="term" value="F:tRNA pseudouridine(65) synthase activity"/>
    <property type="evidence" value="ECO:0007669"/>
    <property type="project" value="UniProtKB-EC"/>
</dbReference>
<sequence>MSDVSVIYEDEYLIAVDKPAGLLVHPSWLDRHESDTLSHRLKSYFQQQGASHKVHTVHRLDRPTSGIMLVAKSEAVARDLAEQFRNGSIKKRYWAICRGFCEPEFSVDYALVEQLDKIADKYAQQDKPAQPAVTYFKRLAIAELAHPVSRYSKSRFSWLECQPETGRKHQIRRHLKHVRHPILVDSRYGCRHHNKLAQQQLGIASLALRAVSIDFFHPVLNKNMMLEVPANPLWLSALREFGWF</sequence>
<dbReference type="Proteomes" id="UP000321764">
    <property type="component" value="Unassembled WGS sequence"/>
</dbReference>
<dbReference type="PANTHER" id="PTHR21600">
    <property type="entry name" value="MITOCHONDRIAL RNA PSEUDOURIDINE SYNTHASE"/>
    <property type="match status" value="1"/>
</dbReference>
<reference evidence="11 12" key="1">
    <citation type="submission" date="2019-07" db="EMBL/GenBank/DDBJ databases">
        <title>Reinekea sp. strain SSH23 genome sequencing and assembly.</title>
        <authorList>
            <person name="Kim I."/>
        </authorList>
    </citation>
    <scope>NUCLEOTIDE SEQUENCE [LARGE SCALE GENOMIC DNA]</scope>
    <source>
        <strain evidence="11 12">SSH23</strain>
    </source>
</reference>
<dbReference type="PROSITE" id="PS01129">
    <property type="entry name" value="PSI_RLU"/>
    <property type="match status" value="1"/>
</dbReference>
<keyword evidence="12" id="KW-1185">Reference proteome</keyword>
<keyword evidence="1" id="KW-0819">tRNA processing</keyword>
<evidence type="ECO:0000313" key="12">
    <source>
        <dbReference type="Proteomes" id="UP000321764"/>
    </source>
</evidence>
<dbReference type="InterPro" id="IPR006145">
    <property type="entry name" value="PsdUridine_synth_RsuA/RluA"/>
</dbReference>